<gene>
    <name evidence="1" type="ORF">K0M31_011157</name>
</gene>
<reference evidence="1" key="1">
    <citation type="submission" date="2021-10" db="EMBL/GenBank/DDBJ databases">
        <title>Melipona bicolor Genome sequencing and assembly.</title>
        <authorList>
            <person name="Araujo N.S."/>
            <person name="Arias M.C."/>
        </authorList>
    </citation>
    <scope>NUCLEOTIDE SEQUENCE</scope>
    <source>
        <strain evidence="1">USP_2M_L1-L4_2017</strain>
        <tissue evidence="1">Whole body</tissue>
    </source>
</reference>
<evidence type="ECO:0000313" key="1">
    <source>
        <dbReference type="EMBL" id="KAK1133342.1"/>
    </source>
</evidence>
<dbReference type="Proteomes" id="UP001177670">
    <property type="component" value="Unassembled WGS sequence"/>
</dbReference>
<evidence type="ECO:0000313" key="2">
    <source>
        <dbReference type="Proteomes" id="UP001177670"/>
    </source>
</evidence>
<comment type="caution">
    <text evidence="1">The sequence shown here is derived from an EMBL/GenBank/DDBJ whole genome shotgun (WGS) entry which is preliminary data.</text>
</comment>
<accession>A0AA40KUH7</accession>
<organism evidence="1 2">
    <name type="scientific">Melipona bicolor</name>
    <dbReference type="NCBI Taxonomy" id="60889"/>
    <lineage>
        <taxon>Eukaryota</taxon>
        <taxon>Metazoa</taxon>
        <taxon>Ecdysozoa</taxon>
        <taxon>Arthropoda</taxon>
        <taxon>Hexapoda</taxon>
        <taxon>Insecta</taxon>
        <taxon>Pterygota</taxon>
        <taxon>Neoptera</taxon>
        <taxon>Endopterygota</taxon>
        <taxon>Hymenoptera</taxon>
        <taxon>Apocrita</taxon>
        <taxon>Aculeata</taxon>
        <taxon>Apoidea</taxon>
        <taxon>Anthophila</taxon>
        <taxon>Apidae</taxon>
        <taxon>Melipona</taxon>
    </lineage>
</organism>
<name>A0AA40KUH7_9HYME</name>
<keyword evidence="2" id="KW-1185">Reference proteome</keyword>
<dbReference type="AlphaFoldDB" id="A0AA40KUH7"/>
<proteinExistence type="predicted"/>
<sequence length="137" mass="15428">MHPHAWNDFKDHLVVPETTPLRTFCRCSVLIVQSLFACLSRAASPAVLQWEKGKQGVRPPQSGRHCVAIAEYGTLLPLVDASIIREWVDHFIDHANSPASACTVAEFFAEKFGIATFRILDEKFEIGKLQKVFDENF</sequence>
<dbReference type="EMBL" id="JAHYIQ010000003">
    <property type="protein sequence ID" value="KAK1133342.1"/>
    <property type="molecule type" value="Genomic_DNA"/>
</dbReference>
<protein>
    <submittedName>
        <fullName evidence="1">Uncharacterized protein</fullName>
    </submittedName>
</protein>